<accession>U9UBN1</accession>
<dbReference type="EMBL" id="KI280491">
    <property type="protein sequence ID" value="ESA17072.1"/>
    <property type="molecule type" value="Genomic_DNA"/>
</dbReference>
<dbReference type="HOGENOM" id="CLU_1595395_0_0_1"/>
<gene>
    <name evidence="2" type="ORF">GLOINDRAFT_22155</name>
</gene>
<feature type="compositionally biased region" description="Basic and acidic residues" evidence="1">
    <location>
        <begin position="50"/>
        <end position="63"/>
    </location>
</feature>
<protein>
    <submittedName>
        <fullName evidence="2">Uncharacterized protein</fullName>
    </submittedName>
</protein>
<evidence type="ECO:0000313" key="2">
    <source>
        <dbReference type="EMBL" id="ESA17072.1"/>
    </source>
</evidence>
<dbReference type="AlphaFoldDB" id="U9UBN1"/>
<evidence type="ECO:0000256" key="1">
    <source>
        <dbReference type="SAM" id="MobiDB-lite"/>
    </source>
</evidence>
<reference evidence="2" key="1">
    <citation type="submission" date="2013-07" db="EMBL/GenBank/DDBJ databases">
        <title>The genome of an arbuscular mycorrhizal fungus provides insights into the evolution of the oldest plant symbiosis.</title>
        <authorList>
            <consortium name="DOE Joint Genome Institute"/>
            <person name="Tisserant E."/>
            <person name="Malbreil M."/>
            <person name="Kuo A."/>
            <person name="Kohler A."/>
            <person name="Symeonidi A."/>
            <person name="Balestrini R."/>
            <person name="Charron P."/>
            <person name="Duensing N."/>
            <person name="Frei-dit-Frey N."/>
            <person name="Gianinazzi-Pearson V."/>
            <person name="Gilbert B."/>
            <person name="Handa Y."/>
            <person name="Hijri M."/>
            <person name="Kaul R."/>
            <person name="Kawaguchi M."/>
            <person name="Krajinski F."/>
            <person name="Lammers P."/>
            <person name="Lapierre D."/>
            <person name="Masclaux F.G."/>
            <person name="Murat C."/>
            <person name="Morin E."/>
            <person name="Ndikumana S."/>
            <person name="Pagni M."/>
            <person name="Petitpierre D."/>
            <person name="Requena N."/>
            <person name="Rosikiewicz P."/>
            <person name="Riley R."/>
            <person name="Saito K."/>
            <person name="San Clemente H."/>
            <person name="Shapiro H."/>
            <person name="van Tuinen D."/>
            <person name="Becard G."/>
            <person name="Bonfante P."/>
            <person name="Paszkowski U."/>
            <person name="Shachar-Hill Y."/>
            <person name="Young J.P."/>
            <person name="Sanders I.R."/>
            <person name="Henrissat B."/>
            <person name="Rensing S.A."/>
            <person name="Grigoriev I.V."/>
            <person name="Corradi N."/>
            <person name="Roux C."/>
            <person name="Martin F."/>
        </authorList>
    </citation>
    <scope>NUCLEOTIDE SEQUENCE</scope>
    <source>
        <strain evidence="2">DAOM 197198</strain>
    </source>
</reference>
<sequence length="167" mass="19704">MESRELDHLREKGIEVTAKEQIIKEKDEEKLVEEKDEENKSLFGRLKRRNTMEEDTSKLDNNGKKSPVTKARRRKKKIHKNHKKEDDLYINGGANIVVTRNSCKFSLRIFDSLIKKRHVWQAVKKLEENEALVAQDHPVLERDGKFYHLKRKTNLQKQVTSTPSKEE</sequence>
<feature type="compositionally biased region" description="Basic residues" evidence="1">
    <location>
        <begin position="70"/>
        <end position="82"/>
    </location>
</feature>
<proteinExistence type="predicted"/>
<organism evidence="2">
    <name type="scientific">Rhizophagus irregularis (strain DAOM 181602 / DAOM 197198 / MUCL 43194)</name>
    <name type="common">Arbuscular mycorrhizal fungus</name>
    <name type="synonym">Glomus intraradices</name>
    <dbReference type="NCBI Taxonomy" id="747089"/>
    <lineage>
        <taxon>Eukaryota</taxon>
        <taxon>Fungi</taxon>
        <taxon>Fungi incertae sedis</taxon>
        <taxon>Mucoromycota</taxon>
        <taxon>Glomeromycotina</taxon>
        <taxon>Glomeromycetes</taxon>
        <taxon>Glomerales</taxon>
        <taxon>Glomeraceae</taxon>
        <taxon>Rhizophagus</taxon>
    </lineage>
</organism>
<feature type="compositionally biased region" description="Basic and acidic residues" evidence="1">
    <location>
        <begin position="27"/>
        <end position="40"/>
    </location>
</feature>
<name>U9UBN1_RHIID</name>
<feature type="region of interest" description="Disordered" evidence="1">
    <location>
        <begin position="27"/>
        <end position="84"/>
    </location>
</feature>